<dbReference type="SUPFAM" id="SSF53756">
    <property type="entry name" value="UDP-Glycosyltransferase/glycogen phosphorylase"/>
    <property type="match status" value="1"/>
</dbReference>
<dbReference type="FunFam" id="3.40.50.1000:FF:000052">
    <property type="entry name" value="Alpha,alpha-trehalose-phosphate synthase [UDP-forming] 6"/>
    <property type="match status" value="1"/>
</dbReference>
<feature type="compositionally biased region" description="Basic and acidic residues" evidence="3">
    <location>
        <begin position="40"/>
        <end position="55"/>
    </location>
</feature>
<dbReference type="OrthoDB" id="755951at2759"/>
<dbReference type="NCBIfam" id="TIGR01484">
    <property type="entry name" value="HAD-SF-IIB"/>
    <property type="match status" value="1"/>
</dbReference>
<name>A0A167UXA8_9EURO</name>
<dbReference type="Proteomes" id="UP000242877">
    <property type="component" value="Unassembled WGS sequence"/>
</dbReference>
<evidence type="ECO:0000313" key="5">
    <source>
        <dbReference type="Proteomes" id="UP000242877"/>
    </source>
</evidence>
<dbReference type="PANTHER" id="PTHR10788:SF123">
    <property type="entry name" value="TREHALOSE-PHOSPHATASE"/>
    <property type="match status" value="1"/>
</dbReference>
<dbReference type="GO" id="GO:0006995">
    <property type="term" value="P:cellular response to nitrogen starvation"/>
    <property type="evidence" value="ECO:0007669"/>
    <property type="project" value="EnsemblFungi"/>
</dbReference>
<dbReference type="GO" id="GO:0010508">
    <property type="term" value="P:positive regulation of autophagy"/>
    <property type="evidence" value="ECO:0007669"/>
    <property type="project" value="EnsemblFungi"/>
</dbReference>
<evidence type="ECO:0000256" key="1">
    <source>
        <dbReference type="ARBA" id="ARBA00005409"/>
    </source>
</evidence>
<dbReference type="GO" id="GO:0005992">
    <property type="term" value="P:trehalose biosynthetic process"/>
    <property type="evidence" value="ECO:0007669"/>
    <property type="project" value="EnsemblFungi"/>
</dbReference>
<comment type="similarity">
    <text evidence="2">In the C-terminal section; belongs to the trehalose phosphatase family.</text>
</comment>
<dbReference type="GO" id="GO:0004805">
    <property type="term" value="F:trehalose-phosphatase activity"/>
    <property type="evidence" value="ECO:0007669"/>
    <property type="project" value="EnsemblFungi"/>
</dbReference>
<dbReference type="GO" id="GO:0034605">
    <property type="term" value="P:cellular response to heat"/>
    <property type="evidence" value="ECO:0007669"/>
    <property type="project" value="TreeGrafter"/>
</dbReference>
<comment type="similarity">
    <text evidence="1">In the N-terminal section; belongs to the glycosyltransferase 20 family.</text>
</comment>
<protein>
    <submittedName>
        <fullName evidence="4">Trehalose-phosphatase</fullName>
    </submittedName>
</protein>
<dbReference type="GO" id="GO:0005829">
    <property type="term" value="C:cytosol"/>
    <property type="evidence" value="ECO:0007669"/>
    <property type="project" value="TreeGrafter"/>
</dbReference>
<feature type="compositionally biased region" description="Low complexity" evidence="3">
    <location>
        <begin position="100"/>
        <end position="115"/>
    </location>
</feature>
<dbReference type="GO" id="GO:0005946">
    <property type="term" value="C:alpha,alpha-trehalose-phosphate synthase complex (UDP-forming)"/>
    <property type="evidence" value="ECO:0007669"/>
    <property type="project" value="EnsemblFungi"/>
</dbReference>
<organism evidence="4 5">
    <name type="scientific">Ascosphaera apis ARSEF 7405</name>
    <dbReference type="NCBI Taxonomy" id="392613"/>
    <lineage>
        <taxon>Eukaryota</taxon>
        <taxon>Fungi</taxon>
        <taxon>Dikarya</taxon>
        <taxon>Ascomycota</taxon>
        <taxon>Pezizomycotina</taxon>
        <taxon>Eurotiomycetes</taxon>
        <taxon>Eurotiomycetidae</taxon>
        <taxon>Onygenales</taxon>
        <taxon>Ascosphaeraceae</taxon>
        <taxon>Ascosphaera</taxon>
    </lineage>
</organism>
<feature type="region of interest" description="Disordered" evidence="3">
    <location>
        <begin position="978"/>
        <end position="1008"/>
    </location>
</feature>
<dbReference type="Pfam" id="PF00982">
    <property type="entry name" value="Glyco_transf_20"/>
    <property type="match status" value="1"/>
</dbReference>
<dbReference type="CDD" id="cd01627">
    <property type="entry name" value="HAD_TPP"/>
    <property type="match status" value="1"/>
</dbReference>
<gene>
    <name evidence="4" type="ORF">AAP_06259</name>
</gene>
<dbReference type="InterPro" id="IPR001830">
    <property type="entry name" value="Glyco_trans_20"/>
</dbReference>
<dbReference type="GO" id="GO:0031505">
    <property type="term" value="P:fungal-type cell wall organization"/>
    <property type="evidence" value="ECO:0007669"/>
    <property type="project" value="TreeGrafter"/>
</dbReference>
<dbReference type="InterPro" id="IPR023214">
    <property type="entry name" value="HAD_sf"/>
</dbReference>
<dbReference type="VEuPathDB" id="FungiDB:AAP_06259"/>
<feature type="compositionally biased region" description="Basic and acidic residues" evidence="3">
    <location>
        <begin position="83"/>
        <end position="98"/>
    </location>
</feature>
<dbReference type="Gene3D" id="3.30.70.1020">
    <property type="entry name" value="Trehalose-6-phosphate phosphatase related protein, domain 2"/>
    <property type="match status" value="1"/>
</dbReference>
<feature type="compositionally biased region" description="Polar residues" evidence="3">
    <location>
        <begin position="983"/>
        <end position="993"/>
    </location>
</feature>
<dbReference type="Pfam" id="PF02358">
    <property type="entry name" value="Trehalose_PPase"/>
    <property type="match status" value="1"/>
</dbReference>
<dbReference type="InterPro" id="IPR006379">
    <property type="entry name" value="HAD-SF_hydro_IIB"/>
</dbReference>
<dbReference type="SUPFAM" id="SSF56784">
    <property type="entry name" value="HAD-like"/>
    <property type="match status" value="1"/>
</dbReference>
<feature type="region of interest" description="Disordered" evidence="3">
    <location>
        <begin position="1"/>
        <end position="68"/>
    </location>
</feature>
<dbReference type="InterPro" id="IPR036412">
    <property type="entry name" value="HAD-like_sf"/>
</dbReference>
<dbReference type="Gene3D" id="3.40.50.1000">
    <property type="entry name" value="HAD superfamily/HAD-like"/>
    <property type="match status" value="1"/>
</dbReference>
<keyword evidence="5" id="KW-1185">Reference proteome</keyword>
<evidence type="ECO:0000313" key="4">
    <source>
        <dbReference type="EMBL" id="KZZ86731.1"/>
    </source>
</evidence>
<dbReference type="NCBIfam" id="TIGR00685">
    <property type="entry name" value="T6PP"/>
    <property type="match status" value="1"/>
</dbReference>
<dbReference type="EMBL" id="AZGZ01000049">
    <property type="protein sequence ID" value="KZZ86731.1"/>
    <property type="molecule type" value="Genomic_DNA"/>
</dbReference>
<evidence type="ECO:0000256" key="3">
    <source>
        <dbReference type="SAM" id="MobiDB-lite"/>
    </source>
</evidence>
<reference evidence="4 5" key="1">
    <citation type="journal article" date="2016" name="Genome Biol. Evol.">
        <title>Divergent and convergent evolution of fungal pathogenicity.</title>
        <authorList>
            <person name="Shang Y."/>
            <person name="Xiao G."/>
            <person name="Zheng P."/>
            <person name="Cen K."/>
            <person name="Zhan S."/>
            <person name="Wang C."/>
        </authorList>
    </citation>
    <scope>NUCLEOTIDE SEQUENCE [LARGE SCALE GENOMIC DNA]</scope>
    <source>
        <strain evidence="4 5">ARSEF 7405</strain>
    </source>
</reference>
<dbReference type="AlphaFoldDB" id="A0A167UXA8"/>
<dbReference type="Gene3D" id="3.40.50.2000">
    <property type="entry name" value="Glycogen Phosphorylase B"/>
    <property type="match status" value="2"/>
</dbReference>
<sequence length="1008" mass="112378">MSGSNPETPIDEIITSGVRHTAAGDEEITLIRSPVTRSPFRKDTAAYAEQAREHPGSPLEAAGKATSGSELLRRLVLTNAGNEKEWEKKQAEEKKECEEAAAADAASTADAAAAAADEKGAKASDLPPRTKGDHAGLPLTGRIISATFCIPYRVGKSTKGEWELNHRPGMASLFASFEHLASPATPWEHILVGWTGEVEETHVVCRPQTSTDGIETSDPLSIPPPINSLSAPIPVDGIPSTQISQTEPVLRVTKTARENLREKVKNSKYGRVVPVWLFESGSIHDEEITLRDQSRWRRYAERVLYAALHYKADNGPTLDGASDTKFWADYVRLNRLFADQILAEYRPGDIVWIHDYQLFLLPGMLRAKIPNIYIGFYIHSPFPSSELIRCLSKRKDLLTGVLGSNMIGFQSFSYSRHFTSCCTRILGFESNPAGIDAYGAHVAVDVFPIGIDVKHVQHMAFEDPETQRTVEEMKRIYKGKRIIIGRDRLDSVRGVTQKLMAFETFLTQYPEWIGNVVLIQVTSPTSNDEEKEEAKLSTQLSHLVSSINGRFGSLSFSPVQHYPQYLASAEYFALLRVADVGLITSVRDGMNTTSLEYVIAQQGNYGPLILSEFSGTAASLSSAIHINPWSFSGTAAAINAALKMSDEERKAQHEQLYKLVTSNPITAWTDNFLDRLLTNLTSFDQSIATPALDPSKLLHQYRRAKRRLFMFDYDGTLTPIVKDPQAAIPSDRVLRTIKSLAADPRNAVWIISGRDQGFLDEWMGHISELGLSAEHGCFIRQPNSDDWENLTEQADMRWQDEVLEIFTHFTERTQGSFIERKRVALTWHHRRVDPEYAVFQAAECRKLLENTVAKRWPVEVMVGKANLEVRPTFVNKGFIAQRLLDEYKHYHDGSDENVPGPDFVLCLGDDFTDEDMFRTLRCCNLPPETIFSVTVGASSKQTIAKYHLLEPADVIATIAMLNQNANVPEEELEDTLCEVKPNDTATDAPSSTRAEGYAETGQGQGQRK</sequence>
<accession>A0A167UXA8</accession>
<feature type="compositionally biased region" description="Basic and acidic residues" evidence="3">
    <location>
        <begin position="116"/>
        <end position="134"/>
    </location>
</feature>
<dbReference type="FunFam" id="3.40.50.2000:FF:000036">
    <property type="entry name" value="Alpha,alpha-trehalose-phosphate synthase subunit Tps2"/>
    <property type="match status" value="1"/>
</dbReference>
<dbReference type="CDD" id="cd03788">
    <property type="entry name" value="GT20_TPS"/>
    <property type="match status" value="1"/>
</dbReference>
<proteinExistence type="inferred from homology"/>
<dbReference type="PANTHER" id="PTHR10788">
    <property type="entry name" value="TREHALOSE-6-PHOSPHATE SYNTHASE"/>
    <property type="match status" value="1"/>
</dbReference>
<comment type="caution">
    <text evidence="4">The sequence shown here is derived from an EMBL/GenBank/DDBJ whole genome shotgun (WGS) entry which is preliminary data.</text>
</comment>
<dbReference type="GO" id="GO:0003825">
    <property type="term" value="F:alpha,alpha-trehalose-phosphate synthase (UDP-forming) activity"/>
    <property type="evidence" value="ECO:0007669"/>
    <property type="project" value="TreeGrafter"/>
</dbReference>
<dbReference type="InterPro" id="IPR003337">
    <property type="entry name" value="Trehalose_PPase"/>
</dbReference>
<feature type="region of interest" description="Disordered" evidence="3">
    <location>
        <begin position="83"/>
        <end position="137"/>
    </location>
</feature>
<evidence type="ECO:0000256" key="2">
    <source>
        <dbReference type="ARBA" id="ARBA00006330"/>
    </source>
</evidence>